<feature type="compositionally biased region" description="Basic and acidic residues" evidence="6">
    <location>
        <begin position="160"/>
        <end position="170"/>
    </location>
</feature>
<dbReference type="SUPFAM" id="SSF75689">
    <property type="entry name" value="Zinc-binding domain of translation initiation factor 2 beta"/>
    <property type="match status" value="1"/>
</dbReference>
<keyword evidence="3" id="KW-0547">Nucleotide-binding</keyword>
<protein>
    <recommendedName>
        <fullName evidence="7">Translation initiation factor IF2/IF5 domain-containing protein</fullName>
    </recommendedName>
</protein>
<evidence type="ECO:0000256" key="6">
    <source>
        <dbReference type="SAM" id="MobiDB-lite"/>
    </source>
</evidence>
<feature type="region of interest" description="Disordered" evidence="6">
    <location>
        <begin position="1"/>
        <end position="305"/>
    </location>
</feature>
<reference evidence="8 9" key="1">
    <citation type="journal article" date="2018" name="PLoS ONE">
        <title>The draft genome of Kipferlia bialata reveals reductive genome evolution in fornicate parasites.</title>
        <authorList>
            <person name="Tanifuji G."/>
            <person name="Takabayashi S."/>
            <person name="Kume K."/>
            <person name="Takagi M."/>
            <person name="Nakayama T."/>
            <person name="Kamikawa R."/>
            <person name="Inagaki Y."/>
            <person name="Hashimoto T."/>
        </authorList>
    </citation>
    <scope>NUCLEOTIDE SEQUENCE [LARGE SCALE GENOMIC DNA]</scope>
    <source>
        <strain evidence="8">NY0173</strain>
    </source>
</reference>
<feature type="domain" description="Translation initiation factor IF2/IF5" evidence="7">
    <location>
        <begin position="319"/>
        <end position="436"/>
    </location>
</feature>
<feature type="region of interest" description="Disordered" evidence="6">
    <location>
        <begin position="861"/>
        <end position="928"/>
    </location>
</feature>
<dbReference type="Gene3D" id="2.20.25.350">
    <property type="match status" value="1"/>
</dbReference>
<dbReference type="Pfam" id="PF01873">
    <property type="entry name" value="eIF-5_eIF-2B"/>
    <property type="match status" value="1"/>
</dbReference>
<proteinExistence type="inferred from homology"/>
<name>A0A9K3CRF7_9EUKA</name>
<dbReference type="GO" id="GO:0003743">
    <property type="term" value="F:translation initiation factor activity"/>
    <property type="evidence" value="ECO:0007669"/>
    <property type="project" value="UniProtKB-KW"/>
</dbReference>
<gene>
    <name evidence="8" type="ORF">KIPB_002796</name>
</gene>
<comment type="similarity">
    <text evidence="1">Belongs to the eIF-2-beta/eIF-5 family.</text>
</comment>
<dbReference type="GO" id="GO:0071074">
    <property type="term" value="F:eukaryotic initiation factor eIF2 binding"/>
    <property type="evidence" value="ECO:0007669"/>
    <property type="project" value="TreeGrafter"/>
</dbReference>
<feature type="region of interest" description="Disordered" evidence="6">
    <location>
        <begin position="542"/>
        <end position="561"/>
    </location>
</feature>
<organism evidence="8 9">
    <name type="scientific">Kipferlia bialata</name>
    <dbReference type="NCBI Taxonomy" id="797122"/>
    <lineage>
        <taxon>Eukaryota</taxon>
        <taxon>Metamonada</taxon>
        <taxon>Carpediemonas-like organisms</taxon>
        <taxon>Kipferlia</taxon>
    </lineage>
</organism>
<feature type="compositionally biased region" description="Basic and acidic residues" evidence="6">
    <location>
        <begin position="664"/>
        <end position="676"/>
    </location>
</feature>
<keyword evidence="5" id="KW-0342">GTP-binding</keyword>
<evidence type="ECO:0000256" key="5">
    <source>
        <dbReference type="ARBA" id="ARBA00023134"/>
    </source>
</evidence>
<evidence type="ECO:0000256" key="4">
    <source>
        <dbReference type="ARBA" id="ARBA00022917"/>
    </source>
</evidence>
<dbReference type="InterPro" id="IPR002735">
    <property type="entry name" value="Transl_init_fac_IF2/IF5_dom"/>
</dbReference>
<evidence type="ECO:0000259" key="7">
    <source>
        <dbReference type="SMART" id="SM00653"/>
    </source>
</evidence>
<evidence type="ECO:0000313" key="8">
    <source>
        <dbReference type="EMBL" id="GIQ81781.1"/>
    </source>
</evidence>
<dbReference type="SUPFAM" id="SSF100966">
    <property type="entry name" value="Translation initiation factor 2 beta, aIF2beta, N-terminal domain"/>
    <property type="match status" value="1"/>
</dbReference>
<dbReference type="GO" id="GO:0005829">
    <property type="term" value="C:cytosol"/>
    <property type="evidence" value="ECO:0007669"/>
    <property type="project" value="TreeGrafter"/>
</dbReference>
<feature type="compositionally biased region" description="Basic and acidic residues" evidence="6">
    <location>
        <begin position="183"/>
        <end position="254"/>
    </location>
</feature>
<feature type="compositionally biased region" description="Gly residues" evidence="6">
    <location>
        <begin position="117"/>
        <end position="128"/>
    </location>
</feature>
<evidence type="ECO:0000256" key="3">
    <source>
        <dbReference type="ARBA" id="ARBA00022741"/>
    </source>
</evidence>
<feature type="region of interest" description="Disordered" evidence="6">
    <location>
        <begin position="640"/>
        <end position="731"/>
    </location>
</feature>
<evidence type="ECO:0000256" key="2">
    <source>
        <dbReference type="ARBA" id="ARBA00022540"/>
    </source>
</evidence>
<dbReference type="SMART" id="SM00653">
    <property type="entry name" value="eIF2B_5"/>
    <property type="match status" value="1"/>
</dbReference>
<keyword evidence="2" id="KW-0396">Initiation factor</keyword>
<dbReference type="Gene3D" id="3.30.30.170">
    <property type="match status" value="1"/>
</dbReference>
<feature type="region of interest" description="Disordered" evidence="6">
    <location>
        <begin position="783"/>
        <end position="826"/>
    </location>
</feature>
<sequence length="997" mass="113134">MSNPRAATQQLTRERDREREREAKLERERERGVERASRQSKRDRERMERMERERERERDSLDPNLSPPGHGLHSISPQNSMGRDREREKHKRERERESRSRDGRDDKPKRYTLPGLGLYGQGQMGGVGSIDRGGSRHGQHVSVAKHGASTKYASSNALHTSRDHVHESQRERHRGSIKSRGSLRGERDRAERERERESQIKSRGSLRDRDRESQIKSRGSMRERDRESQIKSRSSVRDRDRERERDRERRDPSKGKPVPPIPFGARSGSNNHVHRGFPRRQTRTQAGSRLPYGSRDTRDSQGNQEMVKEININFSDDAAYRYKMPEIEVRSVGRGNGIKAVIDNMRALAAALGRDPHVLTKYFGKSLGARSVYEESSGFATFNGSPTFLDLNTHLKQYILTFVLCHKCNNPETHFRGQPEEKPRALIMDCASCGHSEDVTGIAIYALVIADIRAAIEAELDAKHAGEMRAAEQRIRTEERRMCDVRLAEVERECRALIAKNDAYVAEVAAERQAQGRRRDREEYDTRQVWLTKIQDLDRREDALSKETQRQKEEREREDTRLRETLKRDREELEAERQDVIAARRLLEEQTRERERELRDREEAVAKQEGALTAREAVLQQREVILVQCEQEQQAQGQQLEQRETSLAGQKHTLARLTALPRRSTRDRARERERDSLSSPLVSAHDIHAGPRHTPPSVSRSRSVQSMQSGFNVSPSTPSSSSSATPPYHNDLRTMQSMVNRLADTLAITDAQKGLPLPAPGQHHAHTMGAPTHHHHMGTAHPTYDTGPTRPSHTVAERTADRERDRVSTHPRPVTATSTPSPATARGMTMADIDTRDAMLPHVHEEPVAVSSPVRPFVSRAASAGRKRPSDIVSIEQTVFNRDKDSPPTVSRNSSSLSRSRGETQTFVGVGQPEREKSERQDDDDGLGSILSVASLSNFNESEVGDVIGAAVERGSRSREDTMSVELTMLSEVEHDTVVNESFSFVDGQSEYQDDFD</sequence>
<feature type="compositionally biased region" description="Low complexity" evidence="6">
    <location>
        <begin position="695"/>
        <end position="727"/>
    </location>
</feature>
<feature type="compositionally biased region" description="Basic residues" evidence="6">
    <location>
        <begin position="272"/>
        <end position="282"/>
    </location>
</feature>
<dbReference type="PANTHER" id="PTHR23001:SF7">
    <property type="entry name" value="EUKARYOTIC TRANSLATION INITIATION FACTOR 5"/>
    <property type="match status" value="1"/>
</dbReference>
<dbReference type="OrthoDB" id="10250831at2759"/>
<dbReference type="GO" id="GO:0001732">
    <property type="term" value="P:formation of cytoplasmic translation initiation complex"/>
    <property type="evidence" value="ECO:0007669"/>
    <property type="project" value="TreeGrafter"/>
</dbReference>
<comment type="caution">
    <text evidence="8">The sequence shown here is derived from an EMBL/GenBank/DDBJ whole genome shotgun (WGS) entry which is preliminary data.</text>
</comment>
<dbReference type="PANTHER" id="PTHR23001">
    <property type="entry name" value="EUKARYOTIC TRANSLATION INITIATION FACTOR"/>
    <property type="match status" value="1"/>
</dbReference>
<dbReference type="InterPro" id="IPR016189">
    <property type="entry name" value="Transl_init_fac_IF2/IF5_N"/>
</dbReference>
<feature type="compositionally biased region" description="Basic and acidic residues" evidence="6">
    <location>
        <begin position="94"/>
        <end position="109"/>
    </location>
</feature>
<dbReference type="Proteomes" id="UP000265618">
    <property type="component" value="Unassembled WGS sequence"/>
</dbReference>
<dbReference type="InterPro" id="IPR045196">
    <property type="entry name" value="IF2/IF5"/>
</dbReference>
<dbReference type="GO" id="GO:0005525">
    <property type="term" value="F:GTP binding"/>
    <property type="evidence" value="ECO:0007669"/>
    <property type="project" value="UniProtKB-KW"/>
</dbReference>
<feature type="compositionally biased region" description="Basic and acidic residues" evidence="6">
    <location>
        <begin position="795"/>
        <end position="808"/>
    </location>
</feature>
<feature type="compositionally biased region" description="Basic and acidic residues" evidence="6">
    <location>
        <begin position="12"/>
        <end position="61"/>
    </location>
</feature>
<keyword evidence="4" id="KW-0648">Protein biosynthesis</keyword>
<accession>A0A9K3CRF7</accession>
<keyword evidence="9" id="KW-1185">Reference proteome</keyword>
<dbReference type="AlphaFoldDB" id="A0A9K3CRF7"/>
<dbReference type="EMBL" id="BDIP01000491">
    <property type="protein sequence ID" value="GIQ81781.1"/>
    <property type="molecule type" value="Genomic_DNA"/>
</dbReference>
<feature type="compositionally biased region" description="Polar residues" evidence="6">
    <location>
        <begin position="1"/>
        <end position="11"/>
    </location>
</feature>
<evidence type="ECO:0000256" key="1">
    <source>
        <dbReference type="ARBA" id="ARBA00010397"/>
    </source>
</evidence>
<feature type="compositionally biased region" description="Low complexity" evidence="6">
    <location>
        <begin position="811"/>
        <end position="826"/>
    </location>
</feature>
<dbReference type="GO" id="GO:0005092">
    <property type="term" value="F:GDP-dissociation inhibitor activity"/>
    <property type="evidence" value="ECO:0007669"/>
    <property type="project" value="TreeGrafter"/>
</dbReference>
<dbReference type="InterPro" id="IPR016190">
    <property type="entry name" value="Transl_init_fac_IF2/IF5_Zn-bd"/>
</dbReference>
<evidence type="ECO:0000313" key="9">
    <source>
        <dbReference type="Proteomes" id="UP000265618"/>
    </source>
</evidence>